<reference evidence="4" key="1">
    <citation type="journal article" date="2019" name="Int. J. Syst. Evol. Microbiol.">
        <title>The Global Catalogue of Microorganisms (GCM) 10K type strain sequencing project: providing services to taxonomists for standard genome sequencing and annotation.</title>
        <authorList>
            <consortium name="The Broad Institute Genomics Platform"/>
            <consortium name="The Broad Institute Genome Sequencing Center for Infectious Disease"/>
            <person name="Wu L."/>
            <person name="Ma J."/>
        </authorList>
    </citation>
    <scope>NUCLEOTIDE SEQUENCE [LARGE SCALE GENOMIC DNA]</scope>
    <source>
        <strain evidence="4">JCM 17728</strain>
    </source>
</reference>
<dbReference type="EMBL" id="BAABFV010000001">
    <property type="protein sequence ID" value="GAA4361372.1"/>
    <property type="molecule type" value="Genomic_DNA"/>
</dbReference>
<feature type="compositionally biased region" description="Polar residues" evidence="1">
    <location>
        <begin position="25"/>
        <end position="36"/>
    </location>
</feature>
<feature type="transmembrane region" description="Helical" evidence="2">
    <location>
        <begin position="67"/>
        <end position="86"/>
    </location>
</feature>
<protein>
    <submittedName>
        <fullName evidence="3">Uncharacterized protein</fullName>
    </submittedName>
</protein>
<comment type="caution">
    <text evidence="3">The sequence shown here is derived from an EMBL/GenBank/DDBJ whole genome shotgun (WGS) entry which is preliminary data.</text>
</comment>
<keyword evidence="2" id="KW-0812">Transmembrane</keyword>
<accession>A0ABP8IKA4</accession>
<keyword evidence="4" id="KW-1185">Reference proteome</keyword>
<organism evidence="3 4">
    <name type="scientific">Kangiella marina</name>
    <dbReference type="NCBI Taxonomy" id="1079178"/>
    <lineage>
        <taxon>Bacteria</taxon>
        <taxon>Pseudomonadati</taxon>
        <taxon>Pseudomonadota</taxon>
        <taxon>Gammaproteobacteria</taxon>
        <taxon>Kangiellales</taxon>
        <taxon>Kangiellaceae</taxon>
        <taxon>Kangiella</taxon>
    </lineage>
</organism>
<proteinExistence type="predicted"/>
<feature type="compositionally biased region" description="Basic and acidic residues" evidence="1">
    <location>
        <begin position="1"/>
        <end position="21"/>
    </location>
</feature>
<keyword evidence="2" id="KW-0472">Membrane</keyword>
<sequence length="303" mass="33573">MSNDMNNEHDKTSGQELEQKLNKAYQETSDETTSSKLDASILAMAQQEVDARDNAEHKRSWWDRLKLPVSVTAAFVVTVGIARFMVELGYYDPNSISNDENMTQRLESNSTIVVLADDTSAAKPVASAPVPSEARVMAQERLAARQKAEKQAESMNKVVVTGARIKRAEAERARQQDVNELIVMEETQASVQFAEPVAQSQPGAAKEAKAAVEAEADSTNSEVEKIVVTGSRVRASDREEIGDAVAKEAAEPPYLPAEEWILQLETLLEAHNHAEAKEQWLKFKKIYPGYAVDKPLYQRLESL</sequence>
<feature type="region of interest" description="Disordered" evidence="1">
    <location>
        <begin position="1"/>
        <end position="36"/>
    </location>
</feature>
<evidence type="ECO:0000256" key="1">
    <source>
        <dbReference type="SAM" id="MobiDB-lite"/>
    </source>
</evidence>
<dbReference type="Proteomes" id="UP001501011">
    <property type="component" value="Unassembled WGS sequence"/>
</dbReference>
<dbReference type="RefSeq" id="WP_345292545.1">
    <property type="nucleotide sequence ID" value="NZ_BAABFV010000001.1"/>
</dbReference>
<evidence type="ECO:0000256" key="2">
    <source>
        <dbReference type="SAM" id="Phobius"/>
    </source>
</evidence>
<gene>
    <name evidence="3" type="ORF">GCM10023151_14550</name>
</gene>
<keyword evidence="2" id="KW-1133">Transmembrane helix</keyword>
<evidence type="ECO:0000313" key="3">
    <source>
        <dbReference type="EMBL" id="GAA4361372.1"/>
    </source>
</evidence>
<name>A0ABP8IKA4_9GAMM</name>
<evidence type="ECO:0000313" key="4">
    <source>
        <dbReference type="Proteomes" id="UP001501011"/>
    </source>
</evidence>